<dbReference type="Proteomes" id="UP000001876">
    <property type="component" value="Unassembled WGS sequence"/>
</dbReference>
<dbReference type="OMA" id="IRIEWSS"/>
<keyword evidence="2 4" id="KW-0863">Zinc-finger</keyword>
<keyword evidence="1" id="KW-0479">Metal-binding</keyword>
<keyword evidence="3" id="KW-0862">Zinc</keyword>
<dbReference type="SUPFAM" id="SSF144232">
    <property type="entry name" value="HIT/MYND zinc finger-like"/>
    <property type="match status" value="1"/>
</dbReference>
<evidence type="ECO:0000256" key="1">
    <source>
        <dbReference type="ARBA" id="ARBA00022723"/>
    </source>
</evidence>
<dbReference type="InterPro" id="IPR002893">
    <property type="entry name" value="Znf_MYND"/>
</dbReference>
<proteinExistence type="predicted"/>
<gene>
    <name evidence="6" type="ORF">MICPUCDRAFT_39326</name>
</gene>
<dbReference type="PROSITE" id="PS50865">
    <property type="entry name" value="ZF_MYND_2"/>
    <property type="match status" value="1"/>
</dbReference>
<dbReference type="Gene3D" id="6.10.140.2220">
    <property type="match status" value="1"/>
</dbReference>
<evidence type="ECO:0000256" key="4">
    <source>
        <dbReference type="PROSITE-ProRule" id="PRU00134"/>
    </source>
</evidence>
<evidence type="ECO:0000313" key="7">
    <source>
        <dbReference type="Proteomes" id="UP000001876"/>
    </source>
</evidence>
<evidence type="ECO:0000256" key="2">
    <source>
        <dbReference type="ARBA" id="ARBA00022771"/>
    </source>
</evidence>
<dbReference type="OrthoDB" id="531519at2759"/>
<evidence type="ECO:0000256" key="3">
    <source>
        <dbReference type="ARBA" id="ARBA00022833"/>
    </source>
</evidence>
<organism evidence="7">
    <name type="scientific">Micromonas pusilla (strain CCMP1545)</name>
    <name type="common">Picoplanktonic green alga</name>
    <dbReference type="NCBI Taxonomy" id="564608"/>
    <lineage>
        <taxon>Eukaryota</taxon>
        <taxon>Viridiplantae</taxon>
        <taxon>Chlorophyta</taxon>
        <taxon>Mamiellophyceae</taxon>
        <taxon>Mamiellales</taxon>
        <taxon>Mamiellaceae</taxon>
        <taxon>Micromonas</taxon>
    </lineage>
</organism>
<evidence type="ECO:0000259" key="5">
    <source>
        <dbReference type="PROSITE" id="PS50865"/>
    </source>
</evidence>
<protein>
    <submittedName>
        <fullName evidence="6">Predicted protein</fullName>
    </submittedName>
</protein>
<keyword evidence="7" id="KW-1185">Reference proteome</keyword>
<dbReference type="KEGG" id="mpp:MICPUCDRAFT_39326"/>
<feature type="domain" description="MYND-type" evidence="5">
    <location>
        <begin position="12"/>
        <end position="59"/>
    </location>
</feature>
<accession>C1MQF4</accession>
<dbReference type="EMBL" id="GG663738">
    <property type="protein sequence ID" value="EEH58069.1"/>
    <property type="molecule type" value="Genomic_DNA"/>
</dbReference>
<dbReference type="AlphaFoldDB" id="C1MQF4"/>
<reference evidence="6 7" key="1">
    <citation type="journal article" date="2009" name="Science">
        <title>Green evolution and dynamic adaptations revealed by genomes of the marine picoeukaryotes Micromonas.</title>
        <authorList>
            <person name="Worden A.Z."/>
            <person name="Lee J.H."/>
            <person name="Mock T."/>
            <person name="Rouze P."/>
            <person name="Simmons M.P."/>
            <person name="Aerts A.L."/>
            <person name="Allen A.E."/>
            <person name="Cuvelier M.L."/>
            <person name="Derelle E."/>
            <person name="Everett M.V."/>
            <person name="Foulon E."/>
            <person name="Grimwood J."/>
            <person name="Gundlach H."/>
            <person name="Henrissat B."/>
            <person name="Napoli C."/>
            <person name="McDonald S.M."/>
            <person name="Parker M.S."/>
            <person name="Rombauts S."/>
            <person name="Salamov A."/>
            <person name="Von Dassow P."/>
            <person name="Badger J.H."/>
            <person name="Coutinho P.M."/>
            <person name="Demir E."/>
            <person name="Dubchak I."/>
            <person name="Gentemann C."/>
            <person name="Eikrem W."/>
            <person name="Gready J.E."/>
            <person name="John U."/>
            <person name="Lanier W."/>
            <person name="Lindquist E.A."/>
            <person name="Lucas S."/>
            <person name="Mayer K.F."/>
            <person name="Moreau H."/>
            <person name="Not F."/>
            <person name="Otillar R."/>
            <person name="Panaud O."/>
            <person name="Pangilinan J."/>
            <person name="Paulsen I."/>
            <person name="Piegu B."/>
            <person name="Poliakov A."/>
            <person name="Robbens S."/>
            <person name="Schmutz J."/>
            <person name="Toulza E."/>
            <person name="Wyss T."/>
            <person name="Zelensky A."/>
            <person name="Zhou K."/>
            <person name="Armbrust E.V."/>
            <person name="Bhattacharya D."/>
            <person name="Goodenough U.W."/>
            <person name="Van de Peer Y."/>
            <person name="Grigoriev I.V."/>
        </authorList>
    </citation>
    <scope>NUCLEOTIDE SEQUENCE [LARGE SCALE GENOMIC DNA]</scope>
    <source>
        <strain evidence="6 7">CCMP1545</strain>
    </source>
</reference>
<dbReference type="GeneID" id="9683186"/>
<evidence type="ECO:0000313" key="6">
    <source>
        <dbReference type="EMBL" id="EEH58069.1"/>
    </source>
</evidence>
<dbReference type="RefSeq" id="XP_003058118.1">
    <property type="nucleotide sequence ID" value="XM_003058072.1"/>
</dbReference>
<dbReference type="GO" id="GO:0008270">
    <property type="term" value="F:zinc ion binding"/>
    <property type="evidence" value="ECO:0007669"/>
    <property type="project" value="UniProtKB-KW"/>
</dbReference>
<dbReference type="Pfam" id="PF01753">
    <property type="entry name" value="zf-MYND"/>
    <property type="match status" value="1"/>
</dbReference>
<sequence>MTELKMSWVGRCGGCGKELRMKDDPPPAACARCKSRWYCGKDCQVKDWQRATNGHKEMCAVLAALTAKNDDKAMHRSMKTVDSTSEDLLSRCNEILEKQTKPGMQLREMIEDVVRKQKSSKKSRHLIMMGARTIEDNQCTLMALDEKQVKEMLKDDPDFARHANLVSSYDPSTELVIAFDVESPPNYIVFRAAMKDLPHGGY</sequence>
<name>C1MQF4_MICPC</name>